<accession>A0AAW1YAX9</accession>
<proteinExistence type="predicted"/>
<organism evidence="1 2">
    <name type="scientific">Rubus argutus</name>
    <name type="common">Southern blackberry</name>
    <dbReference type="NCBI Taxonomy" id="59490"/>
    <lineage>
        <taxon>Eukaryota</taxon>
        <taxon>Viridiplantae</taxon>
        <taxon>Streptophyta</taxon>
        <taxon>Embryophyta</taxon>
        <taxon>Tracheophyta</taxon>
        <taxon>Spermatophyta</taxon>
        <taxon>Magnoliopsida</taxon>
        <taxon>eudicotyledons</taxon>
        <taxon>Gunneridae</taxon>
        <taxon>Pentapetalae</taxon>
        <taxon>rosids</taxon>
        <taxon>fabids</taxon>
        <taxon>Rosales</taxon>
        <taxon>Rosaceae</taxon>
        <taxon>Rosoideae</taxon>
        <taxon>Rosoideae incertae sedis</taxon>
        <taxon>Rubus</taxon>
    </lineage>
</organism>
<protein>
    <recommendedName>
        <fullName evidence="3">MHC class I antigen</fullName>
    </recommendedName>
</protein>
<keyword evidence="2" id="KW-1185">Reference proteome</keyword>
<dbReference type="AlphaFoldDB" id="A0AAW1YAX9"/>
<evidence type="ECO:0000313" key="1">
    <source>
        <dbReference type="EMBL" id="KAK9944897.1"/>
    </source>
</evidence>
<name>A0AAW1YAX9_RUBAR</name>
<gene>
    <name evidence="1" type="ORF">M0R45_010439</name>
</gene>
<dbReference type="Proteomes" id="UP001457282">
    <property type="component" value="Unassembled WGS sequence"/>
</dbReference>
<evidence type="ECO:0008006" key="3">
    <source>
        <dbReference type="Google" id="ProtNLM"/>
    </source>
</evidence>
<evidence type="ECO:0000313" key="2">
    <source>
        <dbReference type="Proteomes" id="UP001457282"/>
    </source>
</evidence>
<reference evidence="1 2" key="1">
    <citation type="journal article" date="2023" name="G3 (Bethesda)">
        <title>A chromosome-length genome assembly and annotation of blackberry (Rubus argutus, cv. 'Hillquist').</title>
        <authorList>
            <person name="Bruna T."/>
            <person name="Aryal R."/>
            <person name="Dudchenko O."/>
            <person name="Sargent D.J."/>
            <person name="Mead D."/>
            <person name="Buti M."/>
            <person name="Cavallini A."/>
            <person name="Hytonen T."/>
            <person name="Andres J."/>
            <person name="Pham M."/>
            <person name="Weisz D."/>
            <person name="Mascagni F."/>
            <person name="Usai G."/>
            <person name="Natali L."/>
            <person name="Bassil N."/>
            <person name="Fernandez G.E."/>
            <person name="Lomsadze A."/>
            <person name="Armour M."/>
            <person name="Olukolu B."/>
            <person name="Poorten T."/>
            <person name="Britton C."/>
            <person name="Davik J."/>
            <person name="Ashrafi H."/>
            <person name="Aiden E.L."/>
            <person name="Borodovsky M."/>
            <person name="Worthington M."/>
        </authorList>
    </citation>
    <scope>NUCLEOTIDE SEQUENCE [LARGE SCALE GENOMIC DNA]</scope>
    <source>
        <strain evidence="1">PI 553951</strain>
    </source>
</reference>
<dbReference type="EMBL" id="JBEDUW010000002">
    <property type="protein sequence ID" value="KAK9944897.1"/>
    <property type="molecule type" value="Genomic_DNA"/>
</dbReference>
<comment type="caution">
    <text evidence="1">The sequence shown here is derived from an EMBL/GenBank/DDBJ whole genome shotgun (WGS) entry which is preliminary data.</text>
</comment>
<sequence>MASWLRCSRAGCSADDGATDLARRQGLDVHGLADVSGSGCGREDHGGLGLLWTGSTGCGLIGDGGHGDSRFG</sequence>